<proteinExistence type="predicted"/>
<organism evidence="2 3">
    <name type="scientific">Acer saccharum</name>
    <name type="common">Sugar maple</name>
    <dbReference type="NCBI Taxonomy" id="4024"/>
    <lineage>
        <taxon>Eukaryota</taxon>
        <taxon>Viridiplantae</taxon>
        <taxon>Streptophyta</taxon>
        <taxon>Embryophyta</taxon>
        <taxon>Tracheophyta</taxon>
        <taxon>Spermatophyta</taxon>
        <taxon>Magnoliopsida</taxon>
        <taxon>eudicotyledons</taxon>
        <taxon>Gunneridae</taxon>
        <taxon>Pentapetalae</taxon>
        <taxon>rosids</taxon>
        <taxon>malvids</taxon>
        <taxon>Sapindales</taxon>
        <taxon>Sapindaceae</taxon>
        <taxon>Hippocastanoideae</taxon>
        <taxon>Acereae</taxon>
        <taxon>Acer</taxon>
    </lineage>
</organism>
<gene>
    <name evidence="2" type="ORF">LWI29_000773</name>
</gene>
<dbReference type="Proteomes" id="UP001168877">
    <property type="component" value="Unassembled WGS sequence"/>
</dbReference>
<dbReference type="InterPro" id="IPR039537">
    <property type="entry name" value="Retrotran_Ty1/copia-like"/>
</dbReference>
<accession>A0AA39VNL5</accession>
<dbReference type="Pfam" id="PF25597">
    <property type="entry name" value="SH3_retrovirus"/>
    <property type="match status" value="1"/>
</dbReference>
<dbReference type="InterPro" id="IPR057670">
    <property type="entry name" value="SH3_retrovirus"/>
</dbReference>
<evidence type="ECO:0000313" key="2">
    <source>
        <dbReference type="EMBL" id="KAK0586091.1"/>
    </source>
</evidence>
<sequence length="448" mass="50885">MTKRPFTGKGLRAKEQLELIHSDVCGPMNVKARGGYEYYVTFIDDYSRYGYVYLMQRKSETFEKFKEFRAEVENQLGKSIKSLRSDRGGEYLDQEFEDFMVEYGIVSQLTAPGTPQQNGVAERRNRTLMEMVRSMISFSSLPNSFWGYALQTAAYILNVVPSKSVPKTPLELWNGRKVSLRHLRVWGCPAHVLKNRTGKLDPKSMVCLFVGYSKETRGGYFYSPKDNKVFVSTNATFLEDNYISDHKPHSKIVLNELESGETSTQSTRVVDPLTSERQMIPIQDTLPPRRSVRVVRQPECYLGVSEGQDVVSADSVDDPLTFKNAMEDPDKEEWLKAMNLKIESMYSNSVWELVDLPDGVKPIGCLGDSKTQSKTKQPEPSTSTVRTLGVDWAAHDKPKLWWAAHGSLVWPYGLRKAAPLWGCGLRTPMGEGRRMSVWLMGHLKILYS</sequence>
<reference evidence="2" key="1">
    <citation type="journal article" date="2022" name="Plant J.">
        <title>Strategies of tolerance reflected in two North American maple genomes.</title>
        <authorList>
            <person name="McEvoy S.L."/>
            <person name="Sezen U.U."/>
            <person name="Trouern-Trend A."/>
            <person name="McMahon S.M."/>
            <person name="Schaberg P.G."/>
            <person name="Yang J."/>
            <person name="Wegrzyn J.L."/>
            <person name="Swenson N.G."/>
        </authorList>
    </citation>
    <scope>NUCLEOTIDE SEQUENCE</scope>
    <source>
        <strain evidence="2">NS2018</strain>
    </source>
</reference>
<evidence type="ECO:0000313" key="3">
    <source>
        <dbReference type="Proteomes" id="UP001168877"/>
    </source>
</evidence>
<dbReference type="InterPro" id="IPR012337">
    <property type="entry name" value="RNaseH-like_sf"/>
</dbReference>
<dbReference type="PANTHER" id="PTHR42648:SF27">
    <property type="entry name" value="RNA-DIRECTED DNA POLYMERASE"/>
    <property type="match status" value="1"/>
</dbReference>
<feature type="domain" description="Integrase catalytic" evidence="1">
    <location>
        <begin position="1"/>
        <end position="177"/>
    </location>
</feature>
<dbReference type="Gene3D" id="3.30.420.10">
    <property type="entry name" value="Ribonuclease H-like superfamily/Ribonuclease H"/>
    <property type="match status" value="1"/>
</dbReference>
<dbReference type="SUPFAM" id="SSF53098">
    <property type="entry name" value="Ribonuclease H-like"/>
    <property type="match status" value="1"/>
</dbReference>
<dbReference type="PROSITE" id="PS50994">
    <property type="entry name" value="INTEGRASE"/>
    <property type="match status" value="1"/>
</dbReference>
<dbReference type="GO" id="GO:0003676">
    <property type="term" value="F:nucleic acid binding"/>
    <property type="evidence" value="ECO:0007669"/>
    <property type="project" value="InterPro"/>
</dbReference>
<comment type="caution">
    <text evidence="2">The sequence shown here is derived from an EMBL/GenBank/DDBJ whole genome shotgun (WGS) entry which is preliminary data.</text>
</comment>
<dbReference type="AlphaFoldDB" id="A0AA39VNL5"/>
<name>A0AA39VNL5_ACESA</name>
<dbReference type="Pfam" id="PF00665">
    <property type="entry name" value="rve"/>
    <property type="match status" value="1"/>
</dbReference>
<keyword evidence="3" id="KW-1185">Reference proteome</keyword>
<dbReference type="EMBL" id="JAUESC010000382">
    <property type="protein sequence ID" value="KAK0586091.1"/>
    <property type="molecule type" value="Genomic_DNA"/>
</dbReference>
<dbReference type="InterPro" id="IPR036397">
    <property type="entry name" value="RNaseH_sf"/>
</dbReference>
<protein>
    <recommendedName>
        <fullName evidence="1">Integrase catalytic domain-containing protein</fullName>
    </recommendedName>
</protein>
<evidence type="ECO:0000259" key="1">
    <source>
        <dbReference type="PROSITE" id="PS50994"/>
    </source>
</evidence>
<reference evidence="2" key="2">
    <citation type="submission" date="2023-06" db="EMBL/GenBank/DDBJ databases">
        <authorList>
            <person name="Swenson N.G."/>
            <person name="Wegrzyn J.L."/>
            <person name="Mcevoy S.L."/>
        </authorList>
    </citation>
    <scope>NUCLEOTIDE SEQUENCE</scope>
    <source>
        <strain evidence="2">NS2018</strain>
        <tissue evidence="2">Leaf</tissue>
    </source>
</reference>
<dbReference type="PANTHER" id="PTHR42648">
    <property type="entry name" value="TRANSPOSASE, PUTATIVE-RELATED"/>
    <property type="match status" value="1"/>
</dbReference>
<dbReference type="InterPro" id="IPR001584">
    <property type="entry name" value="Integrase_cat-core"/>
</dbReference>
<dbReference type="GO" id="GO:0015074">
    <property type="term" value="P:DNA integration"/>
    <property type="evidence" value="ECO:0007669"/>
    <property type="project" value="InterPro"/>
</dbReference>